<evidence type="ECO:0000313" key="1">
    <source>
        <dbReference type="EMBL" id="TRU26071.1"/>
    </source>
</evidence>
<name>A0A552DV64_MICAE</name>
<organism evidence="1 2">
    <name type="scientific">Microcystis aeruginosa Ma_SC_T_19800800_S464</name>
    <dbReference type="NCBI Taxonomy" id="2486257"/>
    <lineage>
        <taxon>Bacteria</taxon>
        <taxon>Bacillati</taxon>
        <taxon>Cyanobacteriota</taxon>
        <taxon>Cyanophyceae</taxon>
        <taxon>Oscillatoriophycideae</taxon>
        <taxon>Chroococcales</taxon>
        <taxon>Microcystaceae</taxon>
        <taxon>Microcystis</taxon>
    </lineage>
</organism>
<dbReference type="EMBL" id="SFBL01000086">
    <property type="protein sequence ID" value="TRU26071.1"/>
    <property type="molecule type" value="Genomic_DNA"/>
</dbReference>
<sequence length="64" mass="7327">MKEVSFPTPHTPHPLSSQEIIFIYSSQTLHPKPYTPNPTPYTPLPQWPTKVGCIEIKLAKIRQD</sequence>
<comment type="caution">
    <text evidence="1">The sequence shown here is derived from an EMBL/GenBank/DDBJ whole genome shotgun (WGS) entry which is preliminary data.</text>
</comment>
<reference evidence="1 2" key="1">
    <citation type="submission" date="2019-01" db="EMBL/GenBank/DDBJ databases">
        <title>Coherence of Microcystis species and biogeography revealed through population genomics.</title>
        <authorList>
            <person name="Perez-Carrascal O.M."/>
            <person name="Terrat Y."/>
            <person name="Giani A."/>
            <person name="Fortin N."/>
            <person name="Tromas N."/>
            <person name="Shapiro B.J."/>
        </authorList>
    </citation>
    <scope>NUCLEOTIDE SEQUENCE [LARGE SCALE GENOMIC DNA]</scope>
    <source>
        <strain evidence="1">Ma_SC_T_19800800_S464</strain>
    </source>
</reference>
<accession>A0A552DV64</accession>
<dbReference type="Proteomes" id="UP000319313">
    <property type="component" value="Unassembled WGS sequence"/>
</dbReference>
<dbReference type="AlphaFoldDB" id="A0A552DV64"/>
<proteinExistence type="predicted"/>
<evidence type="ECO:0000313" key="2">
    <source>
        <dbReference type="Proteomes" id="UP000319313"/>
    </source>
</evidence>
<protein>
    <submittedName>
        <fullName evidence="1">Uncharacterized protein</fullName>
    </submittedName>
</protein>
<gene>
    <name evidence="1" type="ORF">EWV81_10875</name>
</gene>